<gene>
    <name evidence="1" type="ORF">HPB50_012970</name>
</gene>
<evidence type="ECO:0000313" key="2">
    <source>
        <dbReference type="Proteomes" id="UP000821845"/>
    </source>
</evidence>
<comment type="caution">
    <text evidence="1">The sequence shown here is derived from an EMBL/GenBank/DDBJ whole genome shotgun (WGS) entry which is preliminary data.</text>
</comment>
<dbReference type="EMBL" id="CM023487">
    <property type="protein sequence ID" value="KAH6926031.1"/>
    <property type="molecule type" value="Genomic_DNA"/>
</dbReference>
<sequence>MASAALAALSPPPPFLATPGVPAIPWRRWISLFENFLFGSGAADLPEHRHRALLLHGLGSEGQRIFDALPPPPTAPQLPTIKILTTDATSSES</sequence>
<proteinExistence type="predicted"/>
<organism evidence="1 2">
    <name type="scientific">Hyalomma asiaticum</name>
    <name type="common">Tick</name>
    <dbReference type="NCBI Taxonomy" id="266040"/>
    <lineage>
        <taxon>Eukaryota</taxon>
        <taxon>Metazoa</taxon>
        <taxon>Ecdysozoa</taxon>
        <taxon>Arthropoda</taxon>
        <taxon>Chelicerata</taxon>
        <taxon>Arachnida</taxon>
        <taxon>Acari</taxon>
        <taxon>Parasitiformes</taxon>
        <taxon>Ixodida</taxon>
        <taxon>Ixodoidea</taxon>
        <taxon>Ixodidae</taxon>
        <taxon>Hyalomminae</taxon>
        <taxon>Hyalomma</taxon>
    </lineage>
</organism>
<accession>A0ACB7RWI9</accession>
<keyword evidence="2" id="KW-1185">Reference proteome</keyword>
<dbReference type="Proteomes" id="UP000821845">
    <property type="component" value="Chromosome 7"/>
</dbReference>
<name>A0ACB7RWI9_HYAAI</name>
<evidence type="ECO:0000313" key="1">
    <source>
        <dbReference type="EMBL" id="KAH6926031.1"/>
    </source>
</evidence>
<reference evidence="1" key="1">
    <citation type="submission" date="2020-05" db="EMBL/GenBank/DDBJ databases">
        <title>Large-scale comparative analyses of tick genomes elucidate their genetic diversity and vector capacities.</title>
        <authorList>
            <person name="Jia N."/>
            <person name="Wang J."/>
            <person name="Shi W."/>
            <person name="Du L."/>
            <person name="Sun Y."/>
            <person name="Zhan W."/>
            <person name="Jiang J."/>
            <person name="Wang Q."/>
            <person name="Zhang B."/>
            <person name="Ji P."/>
            <person name="Sakyi L.B."/>
            <person name="Cui X."/>
            <person name="Yuan T."/>
            <person name="Jiang B."/>
            <person name="Yang W."/>
            <person name="Lam T.T.-Y."/>
            <person name="Chang Q."/>
            <person name="Ding S."/>
            <person name="Wang X."/>
            <person name="Zhu J."/>
            <person name="Ruan X."/>
            <person name="Zhao L."/>
            <person name="Wei J."/>
            <person name="Que T."/>
            <person name="Du C."/>
            <person name="Cheng J."/>
            <person name="Dai P."/>
            <person name="Han X."/>
            <person name="Huang E."/>
            <person name="Gao Y."/>
            <person name="Liu J."/>
            <person name="Shao H."/>
            <person name="Ye R."/>
            <person name="Li L."/>
            <person name="Wei W."/>
            <person name="Wang X."/>
            <person name="Wang C."/>
            <person name="Yang T."/>
            <person name="Huo Q."/>
            <person name="Li W."/>
            <person name="Guo W."/>
            <person name="Chen H."/>
            <person name="Zhou L."/>
            <person name="Ni X."/>
            <person name="Tian J."/>
            <person name="Zhou Y."/>
            <person name="Sheng Y."/>
            <person name="Liu T."/>
            <person name="Pan Y."/>
            <person name="Xia L."/>
            <person name="Li J."/>
            <person name="Zhao F."/>
            <person name="Cao W."/>
        </authorList>
    </citation>
    <scope>NUCLEOTIDE SEQUENCE</scope>
    <source>
        <strain evidence="1">Hyas-2018</strain>
    </source>
</reference>
<protein>
    <submittedName>
        <fullName evidence="1">Uncharacterized protein</fullName>
    </submittedName>
</protein>